<evidence type="ECO:0000313" key="12">
    <source>
        <dbReference type="EMBL" id="KWX11589.1"/>
    </source>
</evidence>
<keyword evidence="3" id="KW-0808">Transferase</keyword>
<dbReference type="GO" id="GO:0005737">
    <property type="term" value="C:cytoplasm"/>
    <property type="evidence" value="ECO:0007669"/>
    <property type="project" value="TreeGrafter"/>
</dbReference>
<protein>
    <submittedName>
        <fullName evidence="12">Kinase/ STE STE20 / Serine/threonine-protein kinase</fullName>
    </submittedName>
</protein>
<dbReference type="SUPFAM" id="SSF56112">
    <property type="entry name" value="Protein kinase-like (PK-like)"/>
    <property type="match status" value="1"/>
</dbReference>
<evidence type="ECO:0000259" key="11">
    <source>
        <dbReference type="PROSITE" id="PS50011"/>
    </source>
</evidence>
<keyword evidence="9" id="KW-0175">Coiled coil</keyword>
<feature type="signal peptide" evidence="10">
    <location>
        <begin position="1"/>
        <end position="23"/>
    </location>
</feature>
<dbReference type="GO" id="GO:0004674">
    <property type="term" value="F:protein serine/threonine kinase activity"/>
    <property type="evidence" value="ECO:0007669"/>
    <property type="project" value="UniProtKB-KW"/>
</dbReference>
<evidence type="ECO:0000256" key="9">
    <source>
        <dbReference type="SAM" id="Coils"/>
    </source>
</evidence>
<comment type="catalytic activity">
    <reaction evidence="8">
        <text>L-seryl-[protein] + ATP = O-phospho-L-seryl-[protein] + ADP + H(+)</text>
        <dbReference type="Rhea" id="RHEA:17989"/>
        <dbReference type="Rhea" id="RHEA-COMP:9863"/>
        <dbReference type="Rhea" id="RHEA-COMP:11604"/>
        <dbReference type="ChEBI" id="CHEBI:15378"/>
        <dbReference type="ChEBI" id="CHEBI:29999"/>
        <dbReference type="ChEBI" id="CHEBI:30616"/>
        <dbReference type="ChEBI" id="CHEBI:83421"/>
        <dbReference type="ChEBI" id="CHEBI:456216"/>
        <dbReference type="EC" id="2.7.11.1"/>
    </reaction>
</comment>
<organism evidence="12 13">
    <name type="scientific">Giardia duodenalis assemblage B</name>
    <dbReference type="NCBI Taxonomy" id="1394984"/>
    <lineage>
        <taxon>Eukaryota</taxon>
        <taxon>Metamonada</taxon>
        <taxon>Diplomonadida</taxon>
        <taxon>Hexamitidae</taxon>
        <taxon>Giardiinae</taxon>
        <taxon>Giardia</taxon>
    </lineage>
</organism>
<evidence type="ECO:0000256" key="4">
    <source>
        <dbReference type="ARBA" id="ARBA00022741"/>
    </source>
</evidence>
<dbReference type="Pfam" id="PF00069">
    <property type="entry name" value="Pkinase"/>
    <property type="match status" value="1"/>
</dbReference>
<keyword evidence="5 12" id="KW-0418">Kinase</keyword>
<dbReference type="GO" id="GO:0005524">
    <property type="term" value="F:ATP binding"/>
    <property type="evidence" value="ECO:0007669"/>
    <property type="project" value="UniProtKB-KW"/>
</dbReference>
<comment type="catalytic activity">
    <reaction evidence="7">
        <text>L-threonyl-[protein] + ATP = O-phospho-L-threonyl-[protein] + ADP + H(+)</text>
        <dbReference type="Rhea" id="RHEA:46608"/>
        <dbReference type="Rhea" id="RHEA-COMP:11060"/>
        <dbReference type="Rhea" id="RHEA-COMP:11605"/>
        <dbReference type="ChEBI" id="CHEBI:15378"/>
        <dbReference type="ChEBI" id="CHEBI:30013"/>
        <dbReference type="ChEBI" id="CHEBI:30616"/>
        <dbReference type="ChEBI" id="CHEBI:61977"/>
        <dbReference type="ChEBI" id="CHEBI:456216"/>
        <dbReference type="EC" id="2.7.11.1"/>
    </reaction>
</comment>
<evidence type="ECO:0000256" key="6">
    <source>
        <dbReference type="ARBA" id="ARBA00022840"/>
    </source>
</evidence>
<evidence type="ECO:0000256" key="7">
    <source>
        <dbReference type="ARBA" id="ARBA00047899"/>
    </source>
</evidence>
<evidence type="ECO:0000256" key="3">
    <source>
        <dbReference type="ARBA" id="ARBA00022679"/>
    </source>
</evidence>
<feature type="coiled-coil region" evidence="9">
    <location>
        <begin position="383"/>
        <end position="417"/>
    </location>
</feature>
<dbReference type="EMBL" id="JXTI01000172">
    <property type="protein sequence ID" value="KWX11589.1"/>
    <property type="molecule type" value="Genomic_DNA"/>
</dbReference>
<keyword evidence="6" id="KW-0067">ATP-binding</keyword>
<accession>A0A132NNC8</accession>
<dbReference type="PANTHER" id="PTHR48012">
    <property type="entry name" value="STERILE20-LIKE KINASE, ISOFORM B-RELATED"/>
    <property type="match status" value="1"/>
</dbReference>
<evidence type="ECO:0000256" key="2">
    <source>
        <dbReference type="ARBA" id="ARBA00022527"/>
    </source>
</evidence>
<proteinExistence type="inferred from homology"/>
<name>A0A132NNC8_GIAIN</name>
<dbReference type="OrthoDB" id="248923at2759"/>
<dbReference type="InterPro" id="IPR050629">
    <property type="entry name" value="STE20/SPS1-PAK"/>
</dbReference>
<feature type="domain" description="Protein kinase" evidence="11">
    <location>
        <begin position="12"/>
        <end position="273"/>
    </location>
</feature>
<comment type="similarity">
    <text evidence="1">Belongs to the protein kinase superfamily. STE Ser/Thr protein kinase family. STE20 subfamily.</text>
</comment>
<dbReference type="SMART" id="SM00220">
    <property type="entry name" value="S_TKc"/>
    <property type="match status" value="1"/>
</dbReference>
<sequence length="425" mass="47111">MPMRFQGVASCYQLLSVIGVGAAGTVFKGQYTDPTTKQTSLCALKAINLDRTTVRLETLQTECKLLAQSNHENIVGYYCSFVHQQYLWLVTPILELNIQDLLLKLAPNGFDEGVISCIMYDILQALSYMEQNRQVHRDIKTANILLNSSGTAKLADFGVSAFLCDDSVERKMRNTLVGSPLYMAPEVISMQGHDCKADIWSFGICLIELAQGVPPNSNLPPMEVIVNIYQKDPPKLPTNKTFTKQFREVVDMCMVKNPRERASATKLLETKFFSKHGKKTTIDNMLIEYKKLVGTPVAGNSDERVNIGNQILRMPVVISATIPVNSNLESWDFNDTKTEAQINEAKALAGVPIDQKTPTSKAATATDAEVDSSDAGAAAMTALTELIKGYRALQAENAKLKETNEKLIRRIRMFSDQKRESEGND</sequence>
<gene>
    <name evidence="12" type="ORF">QR46_4457</name>
</gene>
<keyword evidence="10" id="KW-0732">Signal</keyword>
<dbReference type="PANTHER" id="PTHR48012:SF10">
    <property type="entry name" value="FI20177P1"/>
    <property type="match status" value="1"/>
</dbReference>
<keyword evidence="4" id="KW-0547">Nucleotide-binding</keyword>
<reference evidence="12 13" key="1">
    <citation type="journal article" date="2015" name="Mol. Biochem. Parasitol.">
        <title>Identification of polymorphic genes for use in assemblage B genotyping assays through comparative genomics of multiple assemblage B Giardia duodenalis isolates.</title>
        <authorList>
            <person name="Wielinga C."/>
            <person name="Thompson R.C."/>
            <person name="Monis P."/>
            <person name="Ryan U."/>
        </authorList>
    </citation>
    <scope>NUCLEOTIDE SEQUENCE [LARGE SCALE GENOMIC DNA]</scope>
    <source>
        <strain evidence="12 13">BAH15c1</strain>
    </source>
</reference>
<keyword evidence="2" id="KW-0723">Serine/threonine-protein kinase</keyword>
<dbReference type="VEuPathDB" id="GiardiaDB:QR46_4457"/>
<dbReference type="Proteomes" id="UP000070089">
    <property type="component" value="Unassembled WGS sequence"/>
</dbReference>
<evidence type="ECO:0000256" key="1">
    <source>
        <dbReference type="ARBA" id="ARBA00008874"/>
    </source>
</evidence>
<evidence type="ECO:0000256" key="8">
    <source>
        <dbReference type="ARBA" id="ARBA00048679"/>
    </source>
</evidence>
<dbReference type="InterPro" id="IPR000719">
    <property type="entry name" value="Prot_kinase_dom"/>
</dbReference>
<evidence type="ECO:0000256" key="5">
    <source>
        <dbReference type="ARBA" id="ARBA00022777"/>
    </source>
</evidence>
<dbReference type="Gene3D" id="3.30.200.20">
    <property type="entry name" value="Phosphorylase Kinase, domain 1"/>
    <property type="match status" value="1"/>
</dbReference>
<comment type="caution">
    <text evidence="12">The sequence shown here is derived from an EMBL/GenBank/DDBJ whole genome shotgun (WGS) entry which is preliminary data.</text>
</comment>
<evidence type="ECO:0000256" key="10">
    <source>
        <dbReference type="SAM" id="SignalP"/>
    </source>
</evidence>
<evidence type="ECO:0000313" key="13">
    <source>
        <dbReference type="Proteomes" id="UP000070089"/>
    </source>
</evidence>
<dbReference type="AlphaFoldDB" id="A0A132NNC8"/>
<dbReference type="InterPro" id="IPR011009">
    <property type="entry name" value="Kinase-like_dom_sf"/>
</dbReference>
<dbReference type="PROSITE" id="PS50011">
    <property type="entry name" value="PROTEIN_KINASE_DOM"/>
    <property type="match status" value="1"/>
</dbReference>
<feature type="chain" id="PRO_5007800044" evidence="10">
    <location>
        <begin position="24"/>
        <end position="425"/>
    </location>
</feature>
<dbReference type="Gene3D" id="1.10.510.10">
    <property type="entry name" value="Transferase(Phosphotransferase) domain 1"/>
    <property type="match status" value="1"/>
</dbReference>
<dbReference type="FunFam" id="1.10.510.10:FF:001599">
    <property type="entry name" value="Kinase, STE STE20"/>
    <property type="match status" value="1"/>
</dbReference>